<feature type="domain" description="Glutamine amidotransferase type-2" evidence="5">
    <location>
        <begin position="2"/>
        <end position="246"/>
    </location>
</feature>
<reference evidence="7" key="1">
    <citation type="submission" date="2016-10" db="EMBL/GenBank/DDBJ databases">
        <authorList>
            <person name="Varghese N."/>
            <person name="Submissions S."/>
        </authorList>
    </citation>
    <scope>NUCLEOTIDE SEQUENCE [LARGE SCALE GENOMIC DNA]</scope>
    <source>
        <strain evidence="7">ATCC 700689</strain>
    </source>
</reference>
<evidence type="ECO:0000256" key="3">
    <source>
        <dbReference type="ARBA" id="ARBA00022679"/>
    </source>
</evidence>
<dbReference type="STRING" id="89065.SAMN05216605_10647"/>
<evidence type="ECO:0000313" key="7">
    <source>
        <dbReference type="Proteomes" id="UP000182894"/>
    </source>
</evidence>
<dbReference type="PANTHER" id="PTHR10937">
    <property type="entry name" value="GLUCOSAMINE--FRUCTOSE-6-PHOSPHATE AMINOTRANSFERASE, ISOMERIZING"/>
    <property type="match status" value="1"/>
</dbReference>
<keyword evidence="7" id="KW-1185">Reference proteome</keyword>
<dbReference type="EC" id="2.6.1.16" evidence="2"/>
<dbReference type="InterPro" id="IPR017932">
    <property type="entry name" value="GATase_2_dom"/>
</dbReference>
<dbReference type="Proteomes" id="UP000182894">
    <property type="component" value="Unassembled WGS sequence"/>
</dbReference>
<evidence type="ECO:0000256" key="1">
    <source>
        <dbReference type="ARBA" id="ARBA00001031"/>
    </source>
</evidence>
<dbReference type="SUPFAM" id="SSF56235">
    <property type="entry name" value="N-terminal nucleophile aminohydrolases (Ntn hydrolases)"/>
    <property type="match status" value="1"/>
</dbReference>
<evidence type="ECO:0000259" key="5">
    <source>
        <dbReference type="PROSITE" id="PS51278"/>
    </source>
</evidence>
<dbReference type="RefSeq" id="WP_074752914.1">
    <property type="nucleotide sequence ID" value="NZ_FNCO01000006.1"/>
</dbReference>
<evidence type="ECO:0000256" key="4">
    <source>
        <dbReference type="ARBA" id="ARBA00022962"/>
    </source>
</evidence>
<dbReference type="PROSITE" id="PS51278">
    <property type="entry name" value="GATASE_TYPE_2"/>
    <property type="match status" value="1"/>
</dbReference>
<dbReference type="Gene3D" id="3.40.50.620">
    <property type="entry name" value="HUPs"/>
    <property type="match status" value="1"/>
</dbReference>
<accession>A0A1G8BRJ3</accession>
<protein>
    <recommendedName>
        <fullName evidence="2">glutamine--fructose-6-phosphate transaminase (isomerizing)</fullName>
        <ecNumber evidence="2">2.6.1.16</ecNumber>
    </recommendedName>
</protein>
<dbReference type="InterPro" id="IPR029055">
    <property type="entry name" value="Ntn_hydrolases_N"/>
</dbReference>
<dbReference type="Gene3D" id="3.60.20.10">
    <property type="entry name" value="Glutamine Phosphoribosylpyrophosphate, subunit 1, domain 1"/>
    <property type="match status" value="1"/>
</dbReference>
<dbReference type="OrthoDB" id="9765475at2"/>
<comment type="catalytic activity">
    <reaction evidence="1">
        <text>D-fructose 6-phosphate + L-glutamine = D-glucosamine 6-phosphate + L-glutamate</text>
        <dbReference type="Rhea" id="RHEA:13237"/>
        <dbReference type="ChEBI" id="CHEBI:29985"/>
        <dbReference type="ChEBI" id="CHEBI:58359"/>
        <dbReference type="ChEBI" id="CHEBI:58725"/>
        <dbReference type="ChEBI" id="CHEBI:61527"/>
        <dbReference type="EC" id="2.6.1.16"/>
    </reaction>
</comment>
<evidence type="ECO:0000313" key="6">
    <source>
        <dbReference type="EMBL" id="SDH35744.1"/>
    </source>
</evidence>
<evidence type="ECO:0000256" key="2">
    <source>
        <dbReference type="ARBA" id="ARBA00012916"/>
    </source>
</evidence>
<keyword evidence="4 6" id="KW-0315">Glutamine amidotransferase</keyword>
<keyword evidence="3 6" id="KW-0808">Transferase</keyword>
<dbReference type="CDD" id="cd00352">
    <property type="entry name" value="Gn_AT_II"/>
    <property type="match status" value="1"/>
</dbReference>
<dbReference type="Pfam" id="PF13537">
    <property type="entry name" value="GATase_7"/>
    <property type="match status" value="1"/>
</dbReference>
<proteinExistence type="predicted"/>
<sequence length="639" mass="71830">MCGIFGLAISPTSPLSNSTIEELIAHLFKLSESRGSEAAGIAIGGRQAINVYRRAKPASEMMKAASYKQFIKDNLVPENRSEGGLGVIGHSRLVTNGTQGMEENNQPVSTDYCVGVHNGIIVNDAELWEKHPKLSRKSQVDTEVIYRLIDETYKTSKNQLTSAVIETYGEIKGEANIAFLNTLERKLCLATNVGSIYYTNVAQLGVFIFASERHFLKETLKRTGLVSYAPTVEHLKPNTSHIVNTEDLSQATFNFLQKPLPAPNSVMNHARIITDTAQTKKELRRCSKCVLPHTFPYIIFDVEGVCNYCREAAPSNSDNRQTLEKKLENFRSIDGSPDCIVALSGGRDSCYGLHVVKKELGLNPIAYTYDWAMVTDEARRNSARVCSELGVEHIIRSADILSKRRNIRLNIQAWMKNPQLGMIPLFMAGDKQFFHYATQVSKQTGVPLVIFCGGNNLEVTRFKTGFCGVQDRSVNTMVSLDLPGKLKLLAYYAKNFLKNPAYLNRSIFDTLFAFYSTYVNRQEFLYLYRYVNWDEKVINDTLSTHYGWENSSDAASTWRIGDGTAAFYNYIYHTVAGFSEHDTFRSNQIRAGLITREEALSLVKTENKPRYAAMQEYSKLVGFSLDEALVSINNIEKLY</sequence>
<dbReference type="AlphaFoldDB" id="A0A1G8BRJ3"/>
<dbReference type="InterPro" id="IPR014729">
    <property type="entry name" value="Rossmann-like_a/b/a_fold"/>
</dbReference>
<dbReference type="GO" id="GO:0004360">
    <property type="term" value="F:glutamine-fructose-6-phosphate transaminase (isomerizing) activity"/>
    <property type="evidence" value="ECO:0007669"/>
    <property type="project" value="UniProtKB-EC"/>
</dbReference>
<organism evidence="6 7">
    <name type="scientific">Pseudomonas abietaniphila</name>
    <dbReference type="NCBI Taxonomy" id="89065"/>
    <lineage>
        <taxon>Bacteria</taxon>
        <taxon>Pseudomonadati</taxon>
        <taxon>Pseudomonadota</taxon>
        <taxon>Gammaproteobacteria</taxon>
        <taxon>Pseudomonadales</taxon>
        <taxon>Pseudomonadaceae</taxon>
        <taxon>Pseudomonas</taxon>
    </lineage>
</organism>
<dbReference type="EMBL" id="FNCO01000006">
    <property type="protein sequence ID" value="SDH35744.1"/>
    <property type="molecule type" value="Genomic_DNA"/>
</dbReference>
<name>A0A1G8BRJ3_9PSED</name>
<dbReference type="SUPFAM" id="SSF52402">
    <property type="entry name" value="Adenine nucleotide alpha hydrolases-like"/>
    <property type="match status" value="1"/>
</dbReference>
<gene>
    <name evidence="6" type="ORF">SAMN05216605_10647</name>
</gene>